<dbReference type="Gene3D" id="2.60.450.10">
    <property type="entry name" value="Lipopolysaccharide (LPS) transport protein A like domain"/>
    <property type="match status" value="1"/>
</dbReference>
<dbReference type="PANTHER" id="PTHR30189:SF1">
    <property type="entry name" value="LPS-ASSEMBLY PROTEIN LPTD"/>
    <property type="match status" value="1"/>
</dbReference>
<keyword evidence="1" id="KW-0732">Signal</keyword>
<sequence precursor="true">MAVMNGAIVSTVRTALLAGVAACAFFAAFDSSVAQEVLPLPDQQSDDATRLYLSSNQLVYDRDHKKVTASGAVKINYKGHKLVADNVTYDQASGRLIADGKIEVVEPDGNKIYADKMDVTDDFGQGFINSLRIETTDDTHIAAESGQRVNSTVFVLQNGVYTACKPCADQPEKAPLWQVKARKVIENGETHTVRLEGTRLELFGMPIAYLPFIEVPDHTVKRKSGFLFPTFSSAQNLGFGATVPYYYVINPSTDFTFSPTVYSTQGLLLTGELRQRFDNGTHTLQMAGISQMKAKVFAAGTSDSLRTQRGMVRSTGNFQINPRWTFGWDVMAQTDNNFSRTYSLKGLNSSTFTNQIYLTGLGKRNYFDVRSYYFDVQDADPKNTAEYQQAFVHPVLDYNAVLDKPVAGGELSYNLNFTNLTHRGLAAYTAGTTTRFPGVRGETSRLSADAQWRRRFVSDGGLVVTPVLAARADAFQIGMKAPSSATYTYAGSFYSGVAATRSMITAGTEVSYPFLITMPGSQHIIEPVGQIFIRPDEQMAGRLPNEDSQSFVFDATNLFDRDKFAGYDRIEGGTRANLGIRYKGTFDSGYSVNAIAGESFQVAGRNSFAQTDLVYAGWNSGLDKKASDYVGMINVQTPFGLGLTESLRLKKENFQVARLDSTLSYSSKFYNVAATYSRIGAQPEYGAAENREQIILTNSVKFKDYWKLYGTVSYDLRKRYLNSSTVGLSYEDECTIFAIGFTSTRDTSNNSGSDWAVGARLTFRTLGDVRVGDATSSSF</sequence>
<evidence type="ECO:0000313" key="5">
    <source>
        <dbReference type="Proteomes" id="UP001549047"/>
    </source>
</evidence>
<keyword evidence="1" id="KW-0472">Membrane</keyword>
<comment type="function">
    <text evidence="1">Involved in the assembly of lipopolysaccharide (LPS) at the surface of the outer membrane.</text>
</comment>
<dbReference type="InterPro" id="IPR020889">
    <property type="entry name" value="LipoPS_assembly_LptD"/>
</dbReference>
<dbReference type="Pfam" id="PF19838">
    <property type="entry name" value="LptD_2"/>
    <property type="match status" value="1"/>
</dbReference>
<evidence type="ECO:0000313" key="4">
    <source>
        <dbReference type="EMBL" id="MET3613089.1"/>
    </source>
</evidence>
<gene>
    <name evidence="1" type="primary">lptD</name>
    <name evidence="4" type="ORF">ABID16_001394</name>
</gene>
<evidence type="ECO:0000259" key="3">
    <source>
        <dbReference type="Pfam" id="PF19838"/>
    </source>
</evidence>
<comment type="similarity">
    <text evidence="1">Belongs to the LptD family.</text>
</comment>
<comment type="subcellular location">
    <subcellularLocation>
        <location evidence="1">Cell outer membrane</location>
    </subcellularLocation>
</comment>
<evidence type="ECO:0000256" key="1">
    <source>
        <dbReference type="HAMAP-Rule" id="MF_01411"/>
    </source>
</evidence>
<comment type="caution">
    <text evidence="4">The sequence shown here is derived from an EMBL/GenBank/DDBJ whole genome shotgun (WGS) entry which is preliminary data.</text>
</comment>
<accession>A0ABV2IZL1</accession>
<name>A0ABV2IZL1_9HYPH</name>
<evidence type="ECO:0000259" key="2">
    <source>
        <dbReference type="Pfam" id="PF04453"/>
    </source>
</evidence>
<comment type="caution">
    <text evidence="1">Lacks conserved residue(s) required for the propagation of feature annotation.</text>
</comment>
<reference evidence="4 5" key="1">
    <citation type="submission" date="2024-06" db="EMBL/GenBank/DDBJ databases">
        <title>Genomic Encyclopedia of Type Strains, Phase IV (KMG-IV): sequencing the most valuable type-strain genomes for metagenomic binning, comparative biology and taxonomic classification.</title>
        <authorList>
            <person name="Goeker M."/>
        </authorList>
    </citation>
    <scope>NUCLEOTIDE SEQUENCE [LARGE SCALE GENOMIC DNA]</scope>
    <source>
        <strain evidence="4 5">DSM 29780</strain>
    </source>
</reference>
<dbReference type="InterPro" id="IPR007543">
    <property type="entry name" value="LptD_C"/>
</dbReference>
<dbReference type="InterPro" id="IPR045659">
    <property type="entry name" value="LptD_2"/>
</dbReference>
<dbReference type="PANTHER" id="PTHR30189">
    <property type="entry name" value="LPS-ASSEMBLY PROTEIN"/>
    <property type="match status" value="1"/>
</dbReference>
<organism evidence="4 5">
    <name type="scientific">Rhizobium aquaticum</name>
    <dbReference type="NCBI Taxonomy" id="1549636"/>
    <lineage>
        <taxon>Bacteria</taxon>
        <taxon>Pseudomonadati</taxon>
        <taxon>Pseudomonadota</taxon>
        <taxon>Alphaproteobacteria</taxon>
        <taxon>Hyphomicrobiales</taxon>
        <taxon>Rhizobiaceae</taxon>
        <taxon>Rhizobium/Agrobacterium group</taxon>
        <taxon>Rhizobium</taxon>
    </lineage>
</organism>
<dbReference type="Pfam" id="PF04453">
    <property type="entry name" value="LptD"/>
    <property type="match status" value="1"/>
</dbReference>
<proteinExistence type="inferred from homology"/>
<keyword evidence="1" id="KW-0998">Cell outer membrane</keyword>
<feature type="chain" id="PRO_5044929786" description="LPS-assembly protein LptD" evidence="1">
    <location>
        <begin position="35"/>
        <end position="779"/>
    </location>
</feature>
<feature type="signal peptide" evidence="1">
    <location>
        <begin position="1"/>
        <end position="34"/>
    </location>
</feature>
<feature type="domain" description="LPS-assembly protein LptD central" evidence="3">
    <location>
        <begin position="199"/>
        <end position="274"/>
    </location>
</feature>
<dbReference type="Proteomes" id="UP001549047">
    <property type="component" value="Unassembled WGS sequence"/>
</dbReference>
<dbReference type="HAMAP" id="MF_01411">
    <property type="entry name" value="LPS_assembly_LptD"/>
    <property type="match status" value="1"/>
</dbReference>
<keyword evidence="5" id="KW-1185">Reference proteome</keyword>
<comment type="subunit">
    <text evidence="1">Component of the lipopolysaccharide transport and assembly complex.</text>
</comment>
<protein>
    <recommendedName>
        <fullName evidence="1">LPS-assembly protein LptD</fullName>
    </recommendedName>
</protein>
<dbReference type="InterPro" id="IPR050218">
    <property type="entry name" value="LptD"/>
</dbReference>
<feature type="domain" description="LptD C-terminal" evidence="2">
    <location>
        <begin position="307"/>
        <end position="706"/>
    </location>
</feature>
<dbReference type="EMBL" id="JBEPMB010000001">
    <property type="protein sequence ID" value="MET3613089.1"/>
    <property type="molecule type" value="Genomic_DNA"/>
</dbReference>